<sequence length="349" mass="40632">MRRRIKRRLIWVYAKPFPFLKTYRNPCWYGDAFNYTGDDVAGSPRAPARIAHTVFCLPYYFLIGAPKCGTTDLFIKMVQHPEVSRSVPKEPHWVTRRRFFKDKKYRNISSYFQIFSIATLQIVQSKLKNGYHPLVFGDHSASTLWDNDFWTILPQYANLTEPPITAADVIHHLNPNAKIIAMLRNPTERLYSDYLFFNQGDKGPELFHKGVSVVLESLKTCLAINSLRHCLYKPPSSEPEFLIRARIGVYHQYLKEYFRVFPASQILVLKLEDYSKEPAEIIRKIFEFLELSAFPPEKLSNLTQSKKPANSRRTNDSTIGPMLPETRRLLQNFYWPHNEQLGALLGKNI</sequence>
<evidence type="ECO:0000256" key="1">
    <source>
        <dbReference type="SAM" id="MobiDB-lite"/>
    </source>
</evidence>
<dbReference type="InterPro" id="IPR052654">
    <property type="entry name" value="CS_Sulfotransferase"/>
</dbReference>
<dbReference type="AlphaFoldDB" id="A0A9D4SBV7"/>
<accession>A0A9D4SBV7</accession>
<protein>
    <recommendedName>
        <fullName evidence="2">Sulfotransferase domain-containing protein</fullName>
    </recommendedName>
</protein>
<feature type="region of interest" description="Disordered" evidence="1">
    <location>
        <begin position="300"/>
        <end position="321"/>
    </location>
</feature>
<keyword evidence="4" id="KW-1185">Reference proteome</keyword>
<reference evidence="3" key="1">
    <citation type="journal article" date="2019" name="bioRxiv">
        <title>The Genome of the Zebra Mussel, Dreissena polymorpha: A Resource for Invasive Species Research.</title>
        <authorList>
            <person name="McCartney M.A."/>
            <person name="Auch B."/>
            <person name="Kono T."/>
            <person name="Mallez S."/>
            <person name="Zhang Y."/>
            <person name="Obille A."/>
            <person name="Becker A."/>
            <person name="Abrahante J.E."/>
            <person name="Garbe J."/>
            <person name="Badalamenti J.P."/>
            <person name="Herman A."/>
            <person name="Mangelson H."/>
            <person name="Liachko I."/>
            <person name="Sullivan S."/>
            <person name="Sone E.D."/>
            <person name="Koren S."/>
            <person name="Silverstein K.A.T."/>
            <person name="Beckman K.B."/>
            <person name="Gohl D.M."/>
        </authorList>
    </citation>
    <scope>NUCLEOTIDE SEQUENCE</scope>
    <source>
        <strain evidence="3">Duluth1</strain>
        <tissue evidence="3">Whole animal</tissue>
    </source>
</reference>
<dbReference type="Gene3D" id="3.40.50.300">
    <property type="entry name" value="P-loop containing nucleotide triphosphate hydrolases"/>
    <property type="match status" value="1"/>
</dbReference>
<dbReference type="InterPro" id="IPR000863">
    <property type="entry name" value="Sulfotransferase_dom"/>
</dbReference>
<dbReference type="EMBL" id="JAIWYP010000001">
    <property type="protein sequence ID" value="KAH3898438.1"/>
    <property type="molecule type" value="Genomic_DNA"/>
</dbReference>
<evidence type="ECO:0000259" key="2">
    <source>
        <dbReference type="Pfam" id="PF00685"/>
    </source>
</evidence>
<dbReference type="GO" id="GO:0050659">
    <property type="term" value="F:N-acetylgalactosamine 4-sulfate 6-O-sulfotransferase activity"/>
    <property type="evidence" value="ECO:0007669"/>
    <property type="project" value="TreeGrafter"/>
</dbReference>
<dbReference type="SUPFAM" id="SSF52540">
    <property type="entry name" value="P-loop containing nucleoside triphosphate hydrolases"/>
    <property type="match status" value="1"/>
</dbReference>
<dbReference type="PANTHER" id="PTHR15723">
    <property type="entry name" value="CARBOHYDRATE SULFOTRANSFERASE 15"/>
    <property type="match status" value="1"/>
</dbReference>
<dbReference type="InterPro" id="IPR027417">
    <property type="entry name" value="P-loop_NTPase"/>
</dbReference>
<dbReference type="Proteomes" id="UP000828390">
    <property type="component" value="Unassembled WGS sequence"/>
</dbReference>
<gene>
    <name evidence="3" type="ORF">DPMN_022670</name>
</gene>
<dbReference type="PANTHER" id="PTHR15723:SF0">
    <property type="entry name" value="CARBOHYDRATE SULFOTRANSFERASE 15"/>
    <property type="match status" value="1"/>
</dbReference>
<name>A0A9D4SBV7_DREPO</name>
<evidence type="ECO:0000313" key="4">
    <source>
        <dbReference type="Proteomes" id="UP000828390"/>
    </source>
</evidence>
<comment type="caution">
    <text evidence="3">The sequence shown here is derived from an EMBL/GenBank/DDBJ whole genome shotgun (WGS) entry which is preliminary data.</text>
</comment>
<proteinExistence type="predicted"/>
<reference evidence="3" key="2">
    <citation type="submission" date="2020-11" db="EMBL/GenBank/DDBJ databases">
        <authorList>
            <person name="McCartney M.A."/>
            <person name="Auch B."/>
            <person name="Kono T."/>
            <person name="Mallez S."/>
            <person name="Becker A."/>
            <person name="Gohl D.M."/>
            <person name="Silverstein K.A.T."/>
            <person name="Koren S."/>
            <person name="Bechman K.B."/>
            <person name="Herman A."/>
            <person name="Abrahante J.E."/>
            <person name="Garbe J."/>
        </authorList>
    </citation>
    <scope>NUCLEOTIDE SEQUENCE</scope>
    <source>
        <strain evidence="3">Duluth1</strain>
        <tissue evidence="3">Whole animal</tissue>
    </source>
</reference>
<dbReference type="GO" id="GO:0019319">
    <property type="term" value="P:hexose biosynthetic process"/>
    <property type="evidence" value="ECO:0007669"/>
    <property type="project" value="TreeGrafter"/>
</dbReference>
<organism evidence="3 4">
    <name type="scientific">Dreissena polymorpha</name>
    <name type="common">Zebra mussel</name>
    <name type="synonym">Mytilus polymorpha</name>
    <dbReference type="NCBI Taxonomy" id="45954"/>
    <lineage>
        <taxon>Eukaryota</taxon>
        <taxon>Metazoa</taxon>
        <taxon>Spiralia</taxon>
        <taxon>Lophotrochozoa</taxon>
        <taxon>Mollusca</taxon>
        <taxon>Bivalvia</taxon>
        <taxon>Autobranchia</taxon>
        <taxon>Heteroconchia</taxon>
        <taxon>Euheterodonta</taxon>
        <taxon>Imparidentia</taxon>
        <taxon>Neoheterodontei</taxon>
        <taxon>Myida</taxon>
        <taxon>Dreissenoidea</taxon>
        <taxon>Dreissenidae</taxon>
        <taxon>Dreissena</taxon>
    </lineage>
</organism>
<feature type="compositionally biased region" description="Polar residues" evidence="1">
    <location>
        <begin position="300"/>
        <end position="318"/>
    </location>
</feature>
<dbReference type="Pfam" id="PF00685">
    <property type="entry name" value="Sulfotransfer_1"/>
    <property type="match status" value="1"/>
</dbReference>
<feature type="domain" description="Sulfotransferase" evidence="2">
    <location>
        <begin position="61"/>
        <end position="301"/>
    </location>
</feature>
<evidence type="ECO:0000313" key="3">
    <source>
        <dbReference type="EMBL" id="KAH3898438.1"/>
    </source>
</evidence>